<accession>A0ABX8E948</accession>
<dbReference type="InterPro" id="IPR014710">
    <property type="entry name" value="RmlC-like_jellyroll"/>
</dbReference>
<evidence type="ECO:0000313" key="3">
    <source>
        <dbReference type="Proteomes" id="UP000677126"/>
    </source>
</evidence>
<evidence type="ECO:0000313" key="2">
    <source>
        <dbReference type="EMBL" id="QVM85647.1"/>
    </source>
</evidence>
<dbReference type="Gene3D" id="2.60.120.10">
    <property type="entry name" value="Jelly Rolls"/>
    <property type="match status" value="2"/>
</dbReference>
<gene>
    <name evidence="2" type="ORF">HT578_19810</name>
</gene>
<keyword evidence="3" id="KW-1185">Reference proteome</keyword>
<dbReference type="RefSeq" id="WP_213501180.1">
    <property type="nucleotide sequence ID" value="NZ_CP054856.1"/>
</dbReference>
<dbReference type="SUPFAM" id="SSF51182">
    <property type="entry name" value="RmlC-like cupins"/>
    <property type="match status" value="2"/>
</dbReference>
<protein>
    <submittedName>
        <fullName evidence="2">Cupin domain-containing protein</fullName>
    </submittedName>
</protein>
<organism evidence="2 3">
    <name type="scientific">Novosphingobium decolorationis</name>
    <dbReference type="NCBI Taxonomy" id="2698673"/>
    <lineage>
        <taxon>Bacteria</taxon>
        <taxon>Pseudomonadati</taxon>
        <taxon>Pseudomonadota</taxon>
        <taxon>Alphaproteobacteria</taxon>
        <taxon>Sphingomonadales</taxon>
        <taxon>Sphingomonadaceae</taxon>
        <taxon>Novosphingobium</taxon>
    </lineage>
</organism>
<dbReference type="Proteomes" id="UP000677126">
    <property type="component" value="Chromosome"/>
</dbReference>
<dbReference type="EMBL" id="CP054856">
    <property type="protein sequence ID" value="QVM85647.1"/>
    <property type="molecule type" value="Genomic_DNA"/>
</dbReference>
<dbReference type="InterPro" id="IPR011051">
    <property type="entry name" value="RmlC_Cupin_sf"/>
</dbReference>
<reference evidence="2 3" key="1">
    <citation type="journal article" date="2021" name="Int. J. Syst. Evol. Microbiol.">
        <title>Novosphingobium decolorationis sp. nov., an aniline blue-decolourizing bacterium isolated from East Pacific sediment.</title>
        <authorList>
            <person name="Chen X."/>
            <person name="Dong B."/>
            <person name="Chen T."/>
            <person name="Ren N."/>
            <person name="Wang J."/>
            <person name="Xu Y."/>
            <person name="Yang J."/>
            <person name="Zhu S."/>
            <person name="Chen J."/>
        </authorList>
    </citation>
    <scope>NUCLEOTIDE SEQUENCE [LARGE SCALE GENOMIC DNA]</scope>
    <source>
        <strain evidence="2 3">502str22</strain>
    </source>
</reference>
<evidence type="ECO:0000259" key="1">
    <source>
        <dbReference type="Pfam" id="PF12973"/>
    </source>
</evidence>
<feature type="domain" description="ChrR-like cupin" evidence="1">
    <location>
        <begin position="9"/>
        <end position="96"/>
    </location>
</feature>
<dbReference type="Pfam" id="PF12973">
    <property type="entry name" value="Cupin_7"/>
    <property type="match status" value="1"/>
</dbReference>
<dbReference type="InterPro" id="IPR025979">
    <property type="entry name" value="ChrR-like_cupin_dom"/>
</dbReference>
<proteinExistence type="predicted"/>
<sequence length="247" mass="27514">MRPHIVDLAVDELAWEPLGPAGLYSRLLSRDAETGARTALQKLVPEDGYTPPQTAHYHHTYEEIIGISGCFSFDSRRWVEKGTYVFHPPQTVHGFASAIRSESTFLSRVGRDLDFNFVEEPEHDDLYPVEGANPARAAVALDHEDVLTNLAVGSFLESEAKVRLLSRHPEHGEGSAIVRLSAGWSSQIRRLPHYLEMFVMEGSVGVDGARIEPRRAYFFYPPETPINALSCHTDALVYVNFGGPLNL</sequence>
<name>A0ABX8E948_9SPHN</name>